<protein>
    <submittedName>
        <fullName evidence="2">Uncharacterized protein</fullName>
    </submittedName>
</protein>
<dbReference type="Proteomes" id="UP000503129">
    <property type="component" value="Chromosome"/>
</dbReference>
<feature type="region of interest" description="Disordered" evidence="1">
    <location>
        <begin position="1"/>
        <end position="40"/>
    </location>
</feature>
<keyword evidence="3" id="KW-1185">Reference proteome</keyword>
<dbReference type="EMBL" id="CP030118">
    <property type="protein sequence ID" value="QDL07093.1"/>
    <property type="molecule type" value="Genomic_DNA"/>
</dbReference>
<dbReference type="KEGG" id="bsen:DP114_03490"/>
<evidence type="ECO:0000313" key="3">
    <source>
        <dbReference type="Proteomes" id="UP000503129"/>
    </source>
</evidence>
<sequence length="66" mass="6803">MPEGARCANRQGTPHASTGTAGALGGDQRQTPLSGNPPAWLALPKTALQEGTPRTAVAHESHSCWV</sequence>
<name>A0A856M7I4_9CYAN</name>
<accession>A0A856M7I4</accession>
<dbReference type="AlphaFoldDB" id="A0A856M7I4"/>
<evidence type="ECO:0000313" key="2">
    <source>
        <dbReference type="EMBL" id="QDL07093.1"/>
    </source>
</evidence>
<evidence type="ECO:0000256" key="1">
    <source>
        <dbReference type="SAM" id="MobiDB-lite"/>
    </source>
</evidence>
<proteinExistence type="predicted"/>
<gene>
    <name evidence="2" type="ORF">DP114_03490</name>
</gene>
<feature type="compositionally biased region" description="Polar residues" evidence="1">
    <location>
        <begin position="10"/>
        <end position="20"/>
    </location>
</feature>
<organism evidence="2 3">
    <name type="scientific">Brasilonema sennae CENA114</name>
    <dbReference type="NCBI Taxonomy" id="415709"/>
    <lineage>
        <taxon>Bacteria</taxon>
        <taxon>Bacillati</taxon>
        <taxon>Cyanobacteriota</taxon>
        <taxon>Cyanophyceae</taxon>
        <taxon>Nostocales</taxon>
        <taxon>Scytonemataceae</taxon>
        <taxon>Brasilonema</taxon>
        <taxon>Bromeliae group (in: Brasilonema)</taxon>
    </lineage>
</organism>
<reference evidence="2 3" key="1">
    <citation type="submission" date="2018-06" db="EMBL/GenBank/DDBJ databases">
        <title>Comparative genomics of Brasilonema spp. strains.</title>
        <authorList>
            <person name="Alvarenga D.O."/>
            <person name="Fiore M.F."/>
            <person name="Varani A.M."/>
        </authorList>
    </citation>
    <scope>NUCLEOTIDE SEQUENCE [LARGE SCALE GENOMIC DNA]</scope>
    <source>
        <strain evidence="2 3">CENA114</strain>
    </source>
</reference>